<dbReference type="Proteomes" id="UP001054945">
    <property type="component" value="Unassembled WGS sequence"/>
</dbReference>
<evidence type="ECO:0000313" key="1">
    <source>
        <dbReference type="EMBL" id="GIY23351.1"/>
    </source>
</evidence>
<comment type="caution">
    <text evidence="1">The sequence shown here is derived from an EMBL/GenBank/DDBJ whole genome shotgun (WGS) entry which is preliminary data.</text>
</comment>
<accession>A0AAV4RSM2</accession>
<name>A0AAV4RSM2_CAEEX</name>
<evidence type="ECO:0000313" key="2">
    <source>
        <dbReference type="Proteomes" id="UP001054945"/>
    </source>
</evidence>
<reference evidence="1 2" key="1">
    <citation type="submission" date="2021-06" db="EMBL/GenBank/DDBJ databases">
        <title>Caerostris extrusa draft genome.</title>
        <authorList>
            <person name="Kono N."/>
            <person name="Arakawa K."/>
        </authorList>
    </citation>
    <scope>NUCLEOTIDE SEQUENCE [LARGE SCALE GENOMIC DNA]</scope>
</reference>
<protein>
    <submittedName>
        <fullName evidence="1">Uncharacterized protein</fullName>
    </submittedName>
</protein>
<keyword evidence="2" id="KW-1185">Reference proteome</keyword>
<organism evidence="1 2">
    <name type="scientific">Caerostris extrusa</name>
    <name type="common">Bark spider</name>
    <name type="synonym">Caerostris bankana</name>
    <dbReference type="NCBI Taxonomy" id="172846"/>
    <lineage>
        <taxon>Eukaryota</taxon>
        <taxon>Metazoa</taxon>
        <taxon>Ecdysozoa</taxon>
        <taxon>Arthropoda</taxon>
        <taxon>Chelicerata</taxon>
        <taxon>Arachnida</taxon>
        <taxon>Araneae</taxon>
        <taxon>Araneomorphae</taxon>
        <taxon>Entelegynae</taxon>
        <taxon>Araneoidea</taxon>
        <taxon>Araneidae</taxon>
        <taxon>Caerostris</taxon>
    </lineage>
</organism>
<dbReference type="EMBL" id="BPLR01008266">
    <property type="protein sequence ID" value="GIY23351.1"/>
    <property type="molecule type" value="Genomic_DNA"/>
</dbReference>
<sequence>MIIKSEFRKSSLCCPPLYYLNYFCAPNEHCELQQKESFEQIAVRHLMQHNKSQLCKCPEPPSVNPPLVKFHEFPAQPLMKA</sequence>
<proteinExistence type="predicted"/>
<gene>
    <name evidence="1" type="ORF">CEXT_426201</name>
</gene>
<dbReference type="AlphaFoldDB" id="A0AAV4RSM2"/>